<organism evidence="1">
    <name type="scientific">marine sediment metagenome</name>
    <dbReference type="NCBI Taxonomy" id="412755"/>
    <lineage>
        <taxon>unclassified sequences</taxon>
        <taxon>metagenomes</taxon>
        <taxon>ecological metagenomes</taxon>
    </lineage>
</organism>
<name>A0A0F9ADN7_9ZZZZ</name>
<sequence length="196" mass="21109">MLRYLAPGAKVAQTVRVDVGQAERMLQDQPLERLTITVQGMLDPLQQGKDLFSTVPELKIAPAVVVRAPLFDVSGGELAARTALGMIVRDLQGPSLPVRLRAARQTASLLAHVRRVERGQAKAVLAGVLTEGILLSMTRAFLQADSPVLRAEMIGALNGLVLDARIIALTGPCVEDRSPLVRLRLIELLAANRTRG</sequence>
<gene>
    <name evidence="1" type="ORF">LCGC14_2862070</name>
</gene>
<feature type="non-terminal residue" evidence="1">
    <location>
        <position position="196"/>
    </location>
</feature>
<dbReference type="AlphaFoldDB" id="A0A0F9ADN7"/>
<reference evidence="1" key="1">
    <citation type="journal article" date="2015" name="Nature">
        <title>Complex archaea that bridge the gap between prokaryotes and eukaryotes.</title>
        <authorList>
            <person name="Spang A."/>
            <person name="Saw J.H."/>
            <person name="Jorgensen S.L."/>
            <person name="Zaremba-Niedzwiedzka K."/>
            <person name="Martijn J."/>
            <person name="Lind A.E."/>
            <person name="van Eijk R."/>
            <person name="Schleper C."/>
            <person name="Guy L."/>
            <person name="Ettema T.J."/>
        </authorList>
    </citation>
    <scope>NUCLEOTIDE SEQUENCE</scope>
</reference>
<comment type="caution">
    <text evidence="1">The sequence shown here is derived from an EMBL/GenBank/DDBJ whole genome shotgun (WGS) entry which is preliminary data.</text>
</comment>
<dbReference type="EMBL" id="LAZR01055338">
    <property type="protein sequence ID" value="KKK76594.1"/>
    <property type="molecule type" value="Genomic_DNA"/>
</dbReference>
<proteinExistence type="predicted"/>
<evidence type="ECO:0000313" key="1">
    <source>
        <dbReference type="EMBL" id="KKK76594.1"/>
    </source>
</evidence>
<accession>A0A0F9ADN7</accession>
<protein>
    <submittedName>
        <fullName evidence="1">Uncharacterized protein</fullName>
    </submittedName>
</protein>